<feature type="compositionally biased region" description="Polar residues" evidence="1">
    <location>
        <begin position="21"/>
        <end position="39"/>
    </location>
</feature>
<evidence type="ECO:0008006" key="5">
    <source>
        <dbReference type="Google" id="ProtNLM"/>
    </source>
</evidence>
<name>A0ABY7LRM1_9BACT</name>
<gene>
    <name evidence="3" type="ORF">O3303_16310</name>
</gene>
<reference evidence="3 4" key="1">
    <citation type="submission" date="2022-12" db="EMBL/GenBank/DDBJ databases">
        <title>Hymenobacter canadensis sp. nov. isolated from lake water of the Cambridge Bay, Canada.</title>
        <authorList>
            <person name="Kim W.H."/>
            <person name="Lee Y.M."/>
        </authorList>
    </citation>
    <scope>NUCLEOTIDE SEQUENCE [LARGE SCALE GENOMIC DNA]</scope>
    <source>
        <strain evidence="3 4">PAMC 29467</strain>
    </source>
</reference>
<evidence type="ECO:0000256" key="2">
    <source>
        <dbReference type="SAM" id="SignalP"/>
    </source>
</evidence>
<keyword evidence="2" id="KW-0732">Signal</keyword>
<evidence type="ECO:0000256" key="1">
    <source>
        <dbReference type="SAM" id="MobiDB-lite"/>
    </source>
</evidence>
<dbReference type="RefSeq" id="WP_269559444.1">
    <property type="nucleotide sequence ID" value="NZ_CP114767.1"/>
</dbReference>
<proteinExistence type="predicted"/>
<feature type="signal peptide" evidence="2">
    <location>
        <begin position="1"/>
        <end position="18"/>
    </location>
</feature>
<organism evidence="3 4">
    <name type="scientific">Hymenobacter canadensis</name>
    <dbReference type="NCBI Taxonomy" id="2999067"/>
    <lineage>
        <taxon>Bacteria</taxon>
        <taxon>Pseudomonadati</taxon>
        <taxon>Bacteroidota</taxon>
        <taxon>Cytophagia</taxon>
        <taxon>Cytophagales</taxon>
        <taxon>Hymenobacteraceae</taxon>
        <taxon>Hymenobacter</taxon>
    </lineage>
</organism>
<feature type="chain" id="PRO_5046447874" description="DUF3857 domain-containing protein" evidence="2">
    <location>
        <begin position="19"/>
        <end position="221"/>
    </location>
</feature>
<sequence length="221" mass="24262">MKALLPGFLLLLTTASYAQQSPSTAPADTTRSAETSSKSEYAPGEVVTPDGKLVKAYFPISVNGFEKTISYYYSHPEVRPFPKPHFISVDKIRTMTVRGQYSETLALNGKSLHLLAARLVDGPVELFNFAEAKSVPLPIPIPGAVLIPIVGIPYTKNHWYLRRGGEVVEVKRGKFEEQISQYLSAQPALAAKVKGKADGYQYQDMVRIIGEYNQQAGASAR</sequence>
<accession>A0ABY7LRM1</accession>
<protein>
    <recommendedName>
        <fullName evidence="5">DUF3857 domain-containing protein</fullName>
    </recommendedName>
</protein>
<dbReference type="Proteomes" id="UP001211005">
    <property type="component" value="Chromosome"/>
</dbReference>
<evidence type="ECO:0000313" key="4">
    <source>
        <dbReference type="Proteomes" id="UP001211005"/>
    </source>
</evidence>
<feature type="region of interest" description="Disordered" evidence="1">
    <location>
        <begin position="21"/>
        <end position="45"/>
    </location>
</feature>
<dbReference type="EMBL" id="CP114767">
    <property type="protein sequence ID" value="WBA41370.1"/>
    <property type="molecule type" value="Genomic_DNA"/>
</dbReference>
<evidence type="ECO:0000313" key="3">
    <source>
        <dbReference type="EMBL" id="WBA41370.1"/>
    </source>
</evidence>
<keyword evidence="4" id="KW-1185">Reference proteome</keyword>